<dbReference type="AlphaFoldDB" id="A0A5B7JNH1"/>
<protein>
    <submittedName>
        <fullName evidence="2">Uncharacterized protein</fullName>
    </submittedName>
</protein>
<feature type="region of interest" description="Disordered" evidence="1">
    <location>
        <begin position="72"/>
        <end position="97"/>
    </location>
</feature>
<comment type="caution">
    <text evidence="2">The sequence shown here is derived from an EMBL/GenBank/DDBJ whole genome shotgun (WGS) entry which is preliminary data.</text>
</comment>
<dbReference type="EMBL" id="VSRR010096459">
    <property type="protein sequence ID" value="MPC93884.1"/>
    <property type="molecule type" value="Genomic_DNA"/>
</dbReference>
<evidence type="ECO:0000256" key="1">
    <source>
        <dbReference type="SAM" id="MobiDB-lite"/>
    </source>
</evidence>
<keyword evidence="3" id="KW-1185">Reference proteome</keyword>
<dbReference type="Proteomes" id="UP000324222">
    <property type="component" value="Unassembled WGS sequence"/>
</dbReference>
<accession>A0A5B7JNH1</accession>
<proteinExistence type="predicted"/>
<sequence>MRGKNHHHHYHHYHRRYHHHLRGRQGTGRWVHERPELYEAEDSGFGLDLLPFIVSPGYESVEKTVVSVGAGRTGLSSGKVEDRRAKTKVGQERARLG</sequence>
<reference evidence="2 3" key="1">
    <citation type="submission" date="2019-05" db="EMBL/GenBank/DDBJ databases">
        <title>Another draft genome of Portunus trituberculatus and its Hox gene families provides insights of decapod evolution.</title>
        <authorList>
            <person name="Jeong J.-H."/>
            <person name="Song I."/>
            <person name="Kim S."/>
            <person name="Choi T."/>
            <person name="Kim D."/>
            <person name="Ryu S."/>
            <person name="Kim W."/>
        </authorList>
    </citation>
    <scope>NUCLEOTIDE SEQUENCE [LARGE SCALE GENOMIC DNA]</scope>
    <source>
        <tissue evidence="2">Muscle</tissue>
    </source>
</reference>
<feature type="compositionally biased region" description="Basic and acidic residues" evidence="1">
    <location>
        <begin position="79"/>
        <end position="97"/>
    </location>
</feature>
<gene>
    <name evidence="2" type="ORF">E2C01_089029</name>
</gene>
<feature type="compositionally biased region" description="Basic residues" evidence="1">
    <location>
        <begin position="1"/>
        <end position="23"/>
    </location>
</feature>
<evidence type="ECO:0000313" key="3">
    <source>
        <dbReference type="Proteomes" id="UP000324222"/>
    </source>
</evidence>
<feature type="region of interest" description="Disordered" evidence="1">
    <location>
        <begin position="1"/>
        <end position="26"/>
    </location>
</feature>
<organism evidence="2 3">
    <name type="scientific">Portunus trituberculatus</name>
    <name type="common">Swimming crab</name>
    <name type="synonym">Neptunus trituberculatus</name>
    <dbReference type="NCBI Taxonomy" id="210409"/>
    <lineage>
        <taxon>Eukaryota</taxon>
        <taxon>Metazoa</taxon>
        <taxon>Ecdysozoa</taxon>
        <taxon>Arthropoda</taxon>
        <taxon>Crustacea</taxon>
        <taxon>Multicrustacea</taxon>
        <taxon>Malacostraca</taxon>
        <taxon>Eumalacostraca</taxon>
        <taxon>Eucarida</taxon>
        <taxon>Decapoda</taxon>
        <taxon>Pleocyemata</taxon>
        <taxon>Brachyura</taxon>
        <taxon>Eubrachyura</taxon>
        <taxon>Portunoidea</taxon>
        <taxon>Portunidae</taxon>
        <taxon>Portuninae</taxon>
        <taxon>Portunus</taxon>
    </lineage>
</organism>
<name>A0A5B7JNH1_PORTR</name>
<evidence type="ECO:0000313" key="2">
    <source>
        <dbReference type="EMBL" id="MPC93884.1"/>
    </source>
</evidence>